<sequence length="42" mass="4801">MAPGLWEQEQSLSCGTCTYGRTEVNSRILRKLRVGIGYEREL</sequence>
<proteinExistence type="predicted"/>
<dbReference type="SMR" id="A0A0H3BKB3"/>
<evidence type="ECO:0000313" key="1">
    <source>
        <dbReference type="EMBL" id="ACD71332.1"/>
    </source>
</evidence>
<accession>A0A0H3BKB3</accession>
<dbReference type="AlphaFoldDB" id="A0A0H3BKB3"/>
<protein>
    <submittedName>
        <fullName evidence="1">Uncharacterized protein</fullName>
    </submittedName>
</protein>
<dbReference type="KEGG" id="tpp:TPASS_0916"/>
<organism evidence="1 2">
    <name type="scientific">Treponema pallidum subsp. pallidum (strain SS14)</name>
    <dbReference type="NCBI Taxonomy" id="455434"/>
    <lineage>
        <taxon>Bacteria</taxon>
        <taxon>Pseudomonadati</taxon>
        <taxon>Spirochaetota</taxon>
        <taxon>Spirochaetia</taxon>
        <taxon>Spirochaetales</taxon>
        <taxon>Treponemataceae</taxon>
        <taxon>Treponema</taxon>
    </lineage>
</organism>
<dbReference type="Proteomes" id="UP000001202">
    <property type="component" value="Chromosome"/>
</dbReference>
<reference evidence="1 2" key="1">
    <citation type="journal article" date="2008" name="BMC Microbiol.">
        <title>Complete genome sequence of Treponema pallidum ssp. pallidum strain SS14 determined with oligonucleotide arrays.</title>
        <authorList>
            <person name="Matejkova P."/>
            <person name="Strouhal M."/>
            <person name="Smajs D."/>
            <person name="Norris S.J."/>
            <person name="Palzkill T."/>
            <person name="Petrosino J.F."/>
            <person name="Sodergren E."/>
            <person name="Norton J.E."/>
            <person name="Singh J."/>
            <person name="Richmond T.A."/>
            <person name="Molla M.N."/>
            <person name="Albert T.J."/>
            <person name="Weinstock G.M."/>
        </authorList>
    </citation>
    <scope>NUCLEOTIDE SEQUENCE [LARGE SCALE GENOMIC DNA]</scope>
    <source>
        <strain evidence="1 2">SS14</strain>
    </source>
</reference>
<evidence type="ECO:0000313" key="2">
    <source>
        <dbReference type="Proteomes" id="UP000001202"/>
    </source>
</evidence>
<name>A0A0H3BKB3_TREPS</name>
<gene>
    <name evidence="1" type="ordered locus">TPASS_0916</name>
</gene>
<dbReference type="EMBL" id="CP000805">
    <property type="protein sequence ID" value="ACD71332.1"/>
    <property type="molecule type" value="Genomic_DNA"/>
</dbReference>